<reference evidence="9" key="1">
    <citation type="submission" date="2021-01" db="EMBL/GenBank/DDBJ databases">
        <title>Modified the classification status of verrucomicrobia.</title>
        <authorList>
            <person name="Feng X."/>
        </authorList>
    </citation>
    <scope>NUCLEOTIDE SEQUENCE</scope>
    <source>
        <strain evidence="9">KCTC 22201</strain>
    </source>
</reference>
<proteinExistence type="inferred from homology"/>
<dbReference type="Gene3D" id="2.40.50.100">
    <property type="match status" value="1"/>
</dbReference>
<gene>
    <name evidence="9" type="ORF">JIN81_11055</name>
</gene>
<dbReference type="Gene3D" id="2.40.30.170">
    <property type="match status" value="1"/>
</dbReference>
<evidence type="ECO:0000259" key="5">
    <source>
        <dbReference type="Pfam" id="PF25876"/>
    </source>
</evidence>
<dbReference type="PROSITE" id="PS51257">
    <property type="entry name" value="PROKAR_LIPOPROTEIN"/>
    <property type="match status" value="1"/>
</dbReference>
<feature type="domain" description="Multidrug resistance protein MdtA-like alpha-helical hairpin" evidence="5">
    <location>
        <begin position="104"/>
        <end position="172"/>
    </location>
</feature>
<dbReference type="PANTHER" id="PTHR30158:SF24">
    <property type="entry name" value="HLYD FAMILY SECRETION PROTEIN"/>
    <property type="match status" value="1"/>
</dbReference>
<feature type="region of interest" description="Disordered" evidence="3">
    <location>
        <begin position="378"/>
        <end position="408"/>
    </location>
</feature>
<dbReference type="GO" id="GO:0022857">
    <property type="term" value="F:transmembrane transporter activity"/>
    <property type="evidence" value="ECO:0007669"/>
    <property type="project" value="InterPro"/>
</dbReference>
<comment type="subcellular location">
    <subcellularLocation>
        <location evidence="1">Cell envelope</location>
    </subcellularLocation>
</comment>
<organism evidence="9 10">
    <name type="scientific">Haloferula rosea</name>
    <dbReference type="NCBI Taxonomy" id="490093"/>
    <lineage>
        <taxon>Bacteria</taxon>
        <taxon>Pseudomonadati</taxon>
        <taxon>Verrucomicrobiota</taxon>
        <taxon>Verrucomicrobiia</taxon>
        <taxon>Verrucomicrobiales</taxon>
        <taxon>Verrucomicrobiaceae</taxon>
        <taxon>Haloferula</taxon>
    </lineage>
</organism>
<keyword evidence="4" id="KW-0732">Signal</keyword>
<dbReference type="GO" id="GO:0046677">
    <property type="term" value="P:response to antibiotic"/>
    <property type="evidence" value="ECO:0007669"/>
    <property type="project" value="TreeGrafter"/>
</dbReference>
<evidence type="ECO:0000259" key="7">
    <source>
        <dbReference type="Pfam" id="PF25944"/>
    </source>
</evidence>
<evidence type="ECO:0000313" key="9">
    <source>
        <dbReference type="EMBL" id="MBK1827559.1"/>
    </source>
</evidence>
<accession>A0A934RE57</accession>
<evidence type="ECO:0000259" key="6">
    <source>
        <dbReference type="Pfam" id="PF25917"/>
    </source>
</evidence>
<dbReference type="Pfam" id="PF25917">
    <property type="entry name" value="BSH_RND"/>
    <property type="match status" value="1"/>
</dbReference>
<name>A0A934RE57_9BACT</name>
<dbReference type="EMBL" id="JAENII010000007">
    <property type="protein sequence ID" value="MBK1827559.1"/>
    <property type="molecule type" value="Genomic_DNA"/>
</dbReference>
<dbReference type="AlphaFoldDB" id="A0A934RE57"/>
<dbReference type="Pfam" id="PF25876">
    <property type="entry name" value="HH_MFP_RND"/>
    <property type="match status" value="1"/>
</dbReference>
<feature type="domain" description="Multidrug resistance protein MdtA-like barrel-sandwich hybrid" evidence="6">
    <location>
        <begin position="64"/>
        <end position="202"/>
    </location>
</feature>
<keyword evidence="10" id="KW-1185">Reference proteome</keyword>
<dbReference type="Pfam" id="PF25967">
    <property type="entry name" value="RND-MFP_C"/>
    <property type="match status" value="1"/>
</dbReference>
<protein>
    <submittedName>
        <fullName evidence="9">Efflux RND transporter periplasmic adaptor subunit</fullName>
    </submittedName>
</protein>
<dbReference type="Proteomes" id="UP000658278">
    <property type="component" value="Unassembled WGS sequence"/>
</dbReference>
<evidence type="ECO:0000313" key="10">
    <source>
        <dbReference type="Proteomes" id="UP000658278"/>
    </source>
</evidence>
<dbReference type="InterPro" id="IPR006143">
    <property type="entry name" value="RND_pump_MFP"/>
</dbReference>
<comment type="similarity">
    <text evidence="2">Belongs to the membrane fusion protein (MFP) (TC 8.A.1) family.</text>
</comment>
<evidence type="ECO:0000259" key="8">
    <source>
        <dbReference type="Pfam" id="PF25967"/>
    </source>
</evidence>
<dbReference type="SUPFAM" id="SSF111369">
    <property type="entry name" value="HlyD-like secretion proteins"/>
    <property type="match status" value="1"/>
</dbReference>
<dbReference type="NCBIfam" id="TIGR01730">
    <property type="entry name" value="RND_mfp"/>
    <property type="match status" value="1"/>
</dbReference>
<feature type="signal peptide" evidence="4">
    <location>
        <begin position="1"/>
        <end position="26"/>
    </location>
</feature>
<dbReference type="InterPro" id="IPR058624">
    <property type="entry name" value="MdtA-like_HH"/>
</dbReference>
<dbReference type="GO" id="GO:0005886">
    <property type="term" value="C:plasma membrane"/>
    <property type="evidence" value="ECO:0007669"/>
    <property type="project" value="TreeGrafter"/>
</dbReference>
<dbReference type="Gene3D" id="2.40.420.20">
    <property type="match status" value="1"/>
</dbReference>
<dbReference type="GO" id="GO:0030313">
    <property type="term" value="C:cell envelope"/>
    <property type="evidence" value="ECO:0007669"/>
    <property type="project" value="UniProtKB-SubCell"/>
</dbReference>
<comment type="caution">
    <text evidence="9">The sequence shown here is derived from an EMBL/GenBank/DDBJ whole genome shotgun (WGS) entry which is preliminary data.</text>
</comment>
<feature type="chain" id="PRO_5037451152" evidence="4">
    <location>
        <begin position="27"/>
        <end position="408"/>
    </location>
</feature>
<evidence type="ECO:0000256" key="1">
    <source>
        <dbReference type="ARBA" id="ARBA00004196"/>
    </source>
</evidence>
<dbReference type="InterPro" id="IPR058627">
    <property type="entry name" value="MdtA-like_C"/>
</dbReference>
<evidence type="ECO:0000256" key="3">
    <source>
        <dbReference type="SAM" id="MobiDB-lite"/>
    </source>
</evidence>
<feature type="domain" description="Multidrug resistance protein MdtA-like beta-barrel" evidence="7">
    <location>
        <begin position="213"/>
        <end position="291"/>
    </location>
</feature>
<evidence type="ECO:0000256" key="2">
    <source>
        <dbReference type="ARBA" id="ARBA00009477"/>
    </source>
</evidence>
<evidence type="ECO:0000256" key="4">
    <source>
        <dbReference type="SAM" id="SignalP"/>
    </source>
</evidence>
<dbReference type="PANTHER" id="PTHR30158">
    <property type="entry name" value="ACRA/E-RELATED COMPONENT OF DRUG EFFLUX TRANSPORTER"/>
    <property type="match status" value="1"/>
</dbReference>
<dbReference type="Pfam" id="PF25944">
    <property type="entry name" value="Beta-barrel_RND"/>
    <property type="match status" value="1"/>
</dbReference>
<feature type="domain" description="Multidrug resistance protein MdtA-like C-terminal permuted SH3" evidence="8">
    <location>
        <begin position="305"/>
        <end position="377"/>
    </location>
</feature>
<dbReference type="InterPro" id="IPR058625">
    <property type="entry name" value="MdtA-like_BSH"/>
</dbReference>
<sequence length="408" mass="43692">MKPSSPHPVKLLSAAALPLLAFLSCSKENEFVQPPPPPVTVETPDTREVTIYKTAPATIEGLAEVDIRARVRGILESKHFEEGKPISKGDLLFKIEEEPFVAALQGAQANLANAKAAQGLAAAKLARLEKAGAGAVSELDVEIARAELDQAAAAVSQNEAIVADAKINLSYTKITAPTSGRMSESYVDIGNLVDGSQSTLLAHVTADEQIRAYFEVPEREMLSILQGKDGRTIKIEELNAVQLTLADGSVYPEEGRIDLLDSRVDPQTRTATVRAVFPNPNGTLRSGLFGTIGYPVTFPNENFPNSVLVPSASVLRDVAGEFVWVVDETDTVRRCGVEAKDTVIKPNDDPNAVDERQRLIVKGLEKTDRVITVGIQRARESAKVSPQTANAAGPSTPKEESAAPEAEN</sequence>
<dbReference type="Gene3D" id="1.10.287.470">
    <property type="entry name" value="Helix hairpin bin"/>
    <property type="match status" value="1"/>
</dbReference>
<dbReference type="InterPro" id="IPR058626">
    <property type="entry name" value="MdtA-like_b-barrel"/>
</dbReference>